<dbReference type="AlphaFoldDB" id="A0ABD2YVE8"/>
<gene>
    <name evidence="7" type="ORF">ACH5RR_030689</name>
</gene>
<dbReference type="EMBL" id="JBJUIK010000012">
    <property type="protein sequence ID" value="KAL3511288.1"/>
    <property type="molecule type" value="Genomic_DNA"/>
</dbReference>
<feature type="coiled-coil region" evidence="5">
    <location>
        <begin position="54"/>
        <end position="81"/>
    </location>
</feature>
<keyword evidence="5" id="KW-0175">Coiled coil</keyword>
<protein>
    <recommendedName>
        <fullName evidence="6">BHLH domain-containing protein</fullName>
    </recommendedName>
</protein>
<evidence type="ECO:0000313" key="8">
    <source>
        <dbReference type="Proteomes" id="UP001630127"/>
    </source>
</evidence>
<evidence type="ECO:0000256" key="3">
    <source>
        <dbReference type="ARBA" id="ARBA00023163"/>
    </source>
</evidence>
<dbReference type="InterPro" id="IPR015660">
    <property type="entry name" value="MASH1/Ascl1a-like"/>
</dbReference>
<evidence type="ECO:0000256" key="2">
    <source>
        <dbReference type="ARBA" id="ARBA00023015"/>
    </source>
</evidence>
<reference evidence="7 8" key="1">
    <citation type="submission" date="2024-11" db="EMBL/GenBank/DDBJ databases">
        <title>A near-complete genome assembly of Cinchona calisaya.</title>
        <authorList>
            <person name="Lian D.C."/>
            <person name="Zhao X.W."/>
            <person name="Wei L."/>
        </authorList>
    </citation>
    <scope>NUCLEOTIDE SEQUENCE [LARGE SCALE GENOMIC DNA]</scope>
    <source>
        <tissue evidence="7">Nenye</tissue>
    </source>
</reference>
<dbReference type="Gene3D" id="4.10.280.10">
    <property type="entry name" value="Helix-loop-helix DNA-binding domain"/>
    <property type="match status" value="1"/>
</dbReference>
<sequence>MQADNSSRRIQRGAMERQRRQQMNNLYSRLACVVPPSPEKWPKPALLDYSSTYIKNLKERIRELEAKKEELKSESGTSAKDLALQAIEVIERGPIVEVNLVTGLNKGIMLHEVISILEEEGAQLLSANYSASTDRVFYTIISQAFSSRIGIETSRVQERLKALCGTGCFSPALEGN</sequence>
<name>A0ABD2YVE8_9GENT</name>
<accession>A0ABD2YVE8</accession>
<dbReference type="GO" id="GO:0006355">
    <property type="term" value="P:regulation of DNA-templated transcription"/>
    <property type="evidence" value="ECO:0007669"/>
    <property type="project" value="UniProtKB-ARBA"/>
</dbReference>
<evidence type="ECO:0000256" key="5">
    <source>
        <dbReference type="SAM" id="Coils"/>
    </source>
</evidence>
<dbReference type="InterPro" id="IPR011598">
    <property type="entry name" value="bHLH_dom"/>
</dbReference>
<dbReference type="PANTHER" id="PTHR13935:SF118">
    <property type="entry name" value="BHLH DOMAIN-CONTAINING PROTEIN"/>
    <property type="match status" value="1"/>
</dbReference>
<keyword evidence="4" id="KW-0539">Nucleus</keyword>
<evidence type="ECO:0000256" key="1">
    <source>
        <dbReference type="ARBA" id="ARBA00004123"/>
    </source>
</evidence>
<dbReference type="PROSITE" id="PS50888">
    <property type="entry name" value="BHLH"/>
    <property type="match status" value="1"/>
</dbReference>
<keyword evidence="3" id="KW-0804">Transcription</keyword>
<evidence type="ECO:0000256" key="4">
    <source>
        <dbReference type="ARBA" id="ARBA00023242"/>
    </source>
</evidence>
<keyword evidence="8" id="KW-1185">Reference proteome</keyword>
<dbReference type="PANTHER" id="PTHR13935">
    <property type="entry name" value="ACHAETE-SCUTE TRANSCRIPTION FACTOR-RELATED"/>
    <property type="match status" value="1"/>
</dbReference>
<dbReference type="SMART" id="SM00353">
    <property type="entry name" value="HLH"/>
    <property type="match status" value="1"/>
</dbReference>
<comment type="subcellular location">
    <subcellularLocation>
        <location evidence="1">Nucleus</location>
    </subcellularLocation>
</comment>
<dbReference type="SUPFAM" id="SSF47459">
    <property type="entry name" value="HLH, helix-loop-helix DNA-binding domain"/>
    <property type="match status" value="1"/>
</dbReference>
<dbReference type="InterPro" id="IPR036638">
    <property type="entry name" value="HLH_DNA-bd_sf"/>
</dbReference>
<proteinExistence type="predicted"/>
<dbReference type="GO" id="GO:0005634">
    <property type="term" value="C:nucleus"/>
    <property type="evidence" value="ECO:0007669"/>
    <property type="project" value="UniProtKB-SubCell"/>
</dbReference>
<comment type="caution">
    <text evidence="7">The sequence shown here is derived from an EMBL/GenBank/DDBJ whole genome shotgun (WGS) entry which is preliminary data.</text>
</comment>
<evidence type="ECO:0000259" key="6">
    <source>
        <dbReference type="PROSITE" id="PS50888"/>
    </source>
</evidence>
<keyword evidence="2" id="KW-0805">Transcription regulation</keyword>
<evidence type="ECO:0000313" key="7">
    <source>
        <dbReference type="EMBL" id="KAL3511288.1"/>
    </source>
</evidence>
<dbReference type="Proteomes" id="UP001630127">
    <property type="component" value="Unassembled WGS sequence"/>
</dbReference>
<feature type="domain" description="BHLH" evidence="6">
    <location>
        <begin position="7"/>
        <end position="57"/>
    </location>
</feature>
<dbReference type="Pfam" id="PF00010">
    <property type="entry name" value="HLH"/>
    <property type="match status" value="1"/>
</dbReference>
<organism evidence="7 8">
    <name type="scientific">Cinchona calisaya</name>
    <dbReference type="NCBI Taxonomy" id="153742"/>
    <lineage>
        <taxon>Eukaryota</taxon>
        <taxon>Viridiplantae</taxon>
        <taxon>Streptophyta</taxon>
        <taxon>Embryophyta</taxon>
        <taxon>Tracheophyta</taxon>
        <taxon>Spermatophyta</taxon>
        <taxon>Magnoliopsida</taxon>
        <taxon>eudicotyledons</taxon>
        <taxon>Gunneridae</taxon>
        <taxon>Pentapetalae</taxon>
        <taxon>asterids</taxon>
        <taxon>lamiids</taxon>
        <taxon>Gentianales</taxon>
        <taxon>Rubiaceae</taxon>
        <taxon>Cinchonoideae</taxon>
        <taxon>Cinchoneae</taxon>
        <taxon>Cinchona</taxon>
    </lineage>
</organism>